<evidence type="ECO:0000256" key="1">
    <source>
        <dbReference type="ARBA" id="ARBA00005695"/>
    </source>
</evidence>
<keyword evidence="3 4" id="KW-0732">Signal</keyword>
<dbReference type="RefSeq" id="WP_099861419.1">
    <property type="nucleotide sequence ID" value="NZ_PEOG01000021.1"/>
</dbReference>
<organism evidence="6 7">
    <name type="scientific">Roseateles chitinivorans</name>
    <dbReference type="NCBI Taxonomy" id="2917965"/>
    <lineage>
        <taxon>Bacteria</taxon>
        <taxon>Pseudomonadati</taxon>
        <taxon>Pseudomonadota</taxon>
        <taxon>Betaproteobacteria</taxon>
        <taxon>Burkholderiales</taxon>
        <taxon>Sphaerotilaceae</taxon>
        <taxon>Roseateles</taxon>
    </lineage>
</organism>
<dbReference type="InterPro" id="IPR030678">
    <property type="entry name" value="Peptide/Ni-bd"/>
</dbReference>
<keyword evidence="2" id="KW-0813">Transport</keyword>
<dbReference type="GO" id="GO:0015833">
    <property type="term" value="P:peptide transport"/>
    <property type="evidence" value="ECO:0007669"/>
    <property type="project" value="TreeGrafter"/>
</dbReference>
<proteinExistence type="inferred from homology"/>
<feature type="signal peptide" evidence="4">
    <location>
        <begin position="1"/>
        <end position="24"/>
    </location>
</feature>
<dbReference type="EMBL" id="PEOG01000021">
    <property type="protein sequence ID" value="PIM53396.1"/>
    <property type="molecule type" value="Genomic_DNA"/>
</dbReference>
<accession>A0A2G9CAD7</accession>
<dbReference type="GO" id="GO:1904680">
    <property type="term" value="F:peptide transmembrane transporter activity"/>
    <property type="evidence" value="ECO:0007669"/>
    <property type="project" value="TreeGrafter"/>
</dbReference>
<comment type="caution">
    <text evidence="6">The sequence shown here is derived from an EMBL/GenBank/DDBJ whole genome shotgun (WGS) entry which is preliminary data.</text>
</comment>
<evidence type="ECO:0000313" key="7">
    <source>
        <dbReference type="Proteomes" id="UP000231501"/>
    </source>
</evidence>
<dbReference type="PANTHER" id="PTHR30290">
    <property type="entry name" value="PERIPLASMIC BINDING COMPONENT OF ABC TRANSPORTER"/>
    <property type="match status" value="1"/>
</dbReference>
<evidence type="ECO:0000256" key="3">
    <source>
        <dbReference type="ARBA" id="ARBA00022729"/>
    </source>
</evidence>
<name>A0A2G9CAD7_9BURK</name>
<protein>
    <submittedName>
        <fullName evidence="6">ABC transporter substrate-binding protein</fullName>
    </submittedName>
</protein>
<comment type="similarity">
    <text evidence="1">Belongs to the bacterial solute-binding protein 5 family.</text>
</comment>
<evidence type="ECO:0000259" key="5">
    <source>
        <dbReference type="Pfam" id="PF00496"/>
    </source>
</evidence>
<dbReference type="Proteomes" id="UP000231501">
    <property type="component" value="Unassembled WGS sequence"/>
</dbReference>
<dbReference type="InterPro" id="IPR039424">
    <property type="entry name" value="SBP_5"/>
</dbReference>
<dbReference type="SUPFAM" id="SSF53850">
    <property type="entry name" value="Periplasmic binding protein-like II"/>
    <property type="match status" value="1"/>
</dbReference>
<dbReference type="OrthoDB" id="9801799at2"/>
<evidence type="ECO:0000256" key="2">
    <source>
        <dbReference type="ARBA" id="ARBA00022448"/>
    </source>
</evidence>
<dbReference type="GO" id="GO:0030288">
    <property type="term" value="C:outer membrane-bounded periplasmic space"/>
    <property type="evidence" value="ECO:0007669"/>
    <property type="project" value="UniProtKB-ARBA"/>
</dbReference>
<dbReference type="Gene3D" id="3.40.190.10">
    <property type="entry name" value="Periplasmic binding protein-like II"/>
    <property type="match status" value="1"/>
</dbReference>
<gene>
    <name evidence="6" type="ORF">CS062_09495</name>
</gene>
<keyword evidence="7" id="KW-1185">Reference proteome</keyword>
<dbReference type="Gene3D" id="3.10.105.10">
    <property type="entry name" value="Dipeptide-binding Protein, Domain 3"/>
    <property type="match status" value="1"/>
</dbReference>
<feature type="chain" id="PRO_5013856424" evidence="4">
    <location>
        <begin position="25"/>
        <end position="529"/>
    </location>
</feature>
<dbReference type="Pfam" id="PF00496">
    <property type="entry name" value="SBP_bac_5"/>
    <property type="match status" value="1"/>
</dbReference>
<evidence type="ECO:0000313" key="6">
    <source>
        <dbReference type="EMBL" id="PIM53396.1"/>
    </source>
</evidence>
<reference evidence="6 7" key="1">
    <citation type="submission" date="2017-11" db="EMBL/GenBank/DDBJ databases">
        <title>Draft genome sequence of Mitsuaria sp. HWN-4.</title>
        <authorList>
            <person name="Gundlapally S.R."/>
        </authorList>
    </citation>
    <scope>NUCLEOTIDE SEQUENCE [LARGE SCALE GENOMIC DNA]</scope>
    <source>
        <strain evidence="6 7">HWN-4</strain>
    </source>
</reference>
<dbReference type="AlphaFoldDB" id="A0A2G9CAD7"/>
<dbReference type="PIRSF" id="PIRSF002741">
    <property type="entry name" value="MppA"/>
    <property type="match status" value="1"/>
</dbReference>
<dbReference type="InterPro" id="IPR000914">
    <property type="entry name" value="SBP_5_dom"/>
</dbReference>
<sequence length="529" mass="59292">MTRRLMLMALCASVLAGLAGASAAQTLRWASQGDAQTMDPHSQNESLTNGMNSQVYERLTARDRQLRLVPGLATEWTQLSPLVWRFKLRPNVRFHDGSPFTADDVVFSLQRAKAPTSQLAVYANAVGTARKIDELTVEITQPRFNPIFLQHLDLLFIMSKSWSEQHKVTRPLSFKDNEESHASFNANGTGPFMLVRRQPGIRTVYKRNPNWWGRFEGNVQEVQFTPISNDATRLAALVSGEIDLLLDPAPRDVPRLRATPGVQVLEGLENRLVFIGMDQARETLVYGRSPNGRNPFQDLRVRRAMYQAIDIEAIHKRLMNGLSQPTGGLTPSPLGAYGDPALETRLPFDLAAARKAMADAGYGDGFEVTLDCPNNRYVNDEGICLALASMWAQIKVKVKVNAMPRVLYFPRLERYETSLYLMGWGGAITDAETILTPVYRSDDKSSGAGFYNYGRSRNPKFDQLAAASSVEADPVRREQLIKAALQEYREQLHVLPLHRQAAPWAVRQGVQAVHRADNWLDYAWITVPK</sequence>
<dbReference type="GO" id="GO:0043190">
    <property type="term" value="C:ATP-binding cassette (ABC) transporter complex"/>
    <property type="evidence" value="ECO:0007669"/>
    <property type="project" value="InterPro"/>
</dbReference>
<dbReference type="PANTHER" id="PTHR30290:SF9">
    <property type="entry name" value="OLIGOPEPTIDE-BINDING PROTEIN APPA"/>
    <property type="match status" value="1"/>
</dbReference>
<evidence type="ECO:0000256" key="4">
    <source>
        <dbReference type="SAM" id="SignalP"/>
    </source>
</evidence>
<feature type="domain" description="Solute-binding protein family 5" evidence="5">
    <location>
        <begin position="68"/>
        <end position="445"/>
    </location>
</feature>
<dbReference type="CDD" id="cd08498">
    <property type="entry name" value="PBP2_NikA_DppA_OppA_like_2"/>
    <property type="match status" value="1"/>
</dbReference>